<protein>
    <submittedName>
        <fullName evidence="1">MmcQ-like protein</fullName>
    </submittedName>
</protein>
<accession>A0A6S6S6J6</accession>
<gene>
    <name evidence="1" type="ORF">HELGO_WM30734</name>
</gene>
<dbReference type="PANTHER" id="PTHR35145">
    <property type="entry name" value="CYTOPLASMIC PROTEIN-RELATED"/>
    <property type="match status" value="1"/>
</dbReference>
<dbReference type="InterPro" id="IPR007351">
    <property type="entry name" value="YjbR"/>
</dbReference>
<dbReference type="SUPFAM" id="SSF142906">
    <property type="entry name" value="YjbR-like"/>
    <property type="match status" value="1"/>
</dbReference>
<proteinExistence type="predicted"/>
<organism evidence="1">
    <name type="scientific">uncultured Campylobacterales bacterium</name>
    <dbReference type="NCBI Taxonomy" id="352960"/>
    <lineage>
        <taxon>Bacteria</taxon>
        <taxon>Pseudomonadati</taxon>
        <taxon>Campylobacterota</taxon>
        <taxon>Epsilonproteobacteria</taxon>
        <taxon>Campylobacterales</taxon>
        <taxon>environmental samples</taxon>
    </lineage>
</organism>
<dbReference type="InterPro" id="IPR058532">
    <property type="entry name" value="YjbR/MT2646/Rv2570-like"/>
</dbReference>
<dbReference type="Gene3D" id="3.90.1150.30">
    <property type="match status" value="1"/>
</dbReference>
<reference evidence="1" key="1">
    <citation type="submission" date="2020-01" db="EMBL/GenBank/DDBJ databases">
        <authorList>
            <person name="Meier V. D."/>
            <person name="Meier V D."/>
        </authorList>
    </citation>
    <scope>NUCLEOTIDE SEQUENCE</scope>
    <source>
        <strain evidence="1">HLG_WM_MAG_12</strain>
    </source>
</reference>
<name>A0A6S6S6J6_9BACT</name>
<dbReference type="EMBL" id="CACVAW010000007">
    <property type="protein sequence ID" value="CAA6801886.1"/>
    <property type="molecule type" value="Genomic_DNA"/>
</dbReference>
<dbReference type="PANTHER" id="PTHR35145:SF1">
    <property type="entry name" value="CYTOPLASMIC PROTEIN"/>
    <property type="match status" value="1"/>
</dbReference>
<sequence length="118" mass="13840">MNFEELHEYLLSKKFVTFDYPFDEKVIVYRVGQKIFALTSEDLPISVNLKCDPIYSLELRSLYAGIIPGYHMNKKHWNTVSTQSDVDIGMVKELIDHSYDLIFSKLSKKVKEFLKEDL</sequence>
<dbReference type="InterPro" id="IPR038056">
    <property type="entry name" value="YjbR-like_sf"/>
</dbReference>
<dbReference type="AlphaFoldDB" id="A0A6S6S6J6"/>
<dbReference type="Pfam" id="PF04237">
    <property type="entry name" value="YjbR"/>
    <property type="match status" value="1"/>
</dbReference>
<evidence type="ECO:0000313" key="1">
    <source>
        <dbReference type="EMBL" id="CAA6801886.1"/>
    </source>
</evidence>